<protein>
    <submittedName>
        <fullName evidence="3">Hypp2194 protein</fullName>
    </submittedName>
</protein>
<feature type="compositionally biased region" description="Basic and acidic residues" evidence="1">
    <location>
        <begin position="797"/>
        <end position="826"/>
    </location>
</feature>
<reference evidence="3" key="1">
    <citation type="submission" date="2022-01" db="EMBL/GenBank/DDBJ databases">
        <authorList>
            <person name="Braso-Vives M."/>
        </authorList>
    </citation>
    <scope>NUCLEOTIDE SEQUENCE</scope>
</reference>
<feature type="region of interest" description="Disordered" evidence="1">
    <location>
        <begin position="793"/>
        <end position="939"/>
    </location>
</feature>
<accession>A0A8J9ZTG7</accession>
<name>A0A8J9ZTG7_BRALA</name>
<dbReference type="InterPro" id="IPR043502">
    <property type="entry name" value="DNA/RNA_pol_sf"/>
</dbReference>
<evidence type="ECO:0000313" key="4">
    <source>
        <dbReference type="Proteomes" id="UP000838412"/>
    </source>
</evidence>
<dbReference type="OrthoDB" id="10037236at2759"/>
<dbReference type="Pfam" id="PF00078">
    <property type="entry name" value="RVT_1"/>
    <property type="match status" value="1"/>
</dbReference>
<sequence length="939" mass="103761">MASRTVFMYSGDFMRSLKSSLLPSTPHLKDLLRNNGILRGHRRPRGTKAVSESWFSPSMPDQYQSIDGYTVYSKCRTTRRGGGVAVYVRDSIPSSTISDVTVPQNLECLWVKVRPYRLPRHLSSIALCCLYSPPQSPYGEELVDHLIATSDYLRTTHPGIGLAFLCDFNHLNVRDILLDKDLSQVVLGNTRGNAMLDLIITNMKSYFKTPAIHPPIGLSDHNTILWEPNVKLKQNSCTRKLTRPMREPNLSHFGKWITTHSWNEVYAATTTQEKADAFYSTLTSAIAKFFPTKSVKLHPSDKPWITPRIKHLIKQRQRTFTPGIPTVMSRFYRYKVQREIRKAKKTFYTIDVEGHKKNNPRSWHNGLKAICNMNKKASRIYAPGVDQNDHTAIANAINVKFATVSQSLPPLQLSSLPSFLPAQPVPTIHVWDVYSQLQSTNTYKSPGPDGIPARILKEFACELSTPLCDLFNTSFTEGTVPSQWKEANVVPLPKSSPPSIDELRPISLTPMLSKLCERFVTNWIVNDISPRLDPRQFGGRKQRSTTHALVSLVDFLYKSSSLPSSICTLVTTDLSKAFDKVDHTIAVRSLLDIGVRPSVIPWICSFMTDRRQRVSYQGSTSDWLHLSCGVAQGTLLGPVIFTALIDAALREEANRWKYVDDMNIAETRLIRQPCALQPKLDGLNSWVCDHKMALNPKKCKVLQVCFARTPPPPEPLFISGHALESVTYIKVLGTTIQSDLKWDRQVDNMVKSSNRRLFMLRRLKRCGVSTPDLTTVYAMICLPTSKFLPGQDYFPIKGEREGEREGGREGGRIERGGGMEGEREGPEIGGGMEGERGGTIERGGGIERGDRREGGGIERGEERGGPERGGWMEGERGGPGIGGGMEGERGGPGIGGGMEGERGGSGIGGGMEGERGGSGIGGGMEGERGGSGIGGGMEG</sequence>
<dbReference type="InterPro" id="IPR036691">
    <property type="entry name" value="Endo/exonu/phosph_ase_sf"/>
</dbReference>
<evidence type="ECO:0000256" key="1">
    <source>
        <dbReference type="SAM" id="MobiDB-lite"/>
    </source>
</evidence>
<evidence type="ECO:0000259" key="2">
    <source>
        <dbReference type="PROSITE" id="PS50878"/>
    </source>
</evidence>
<dbReference type="SUPFAM" id="SSF56672">
    <property type="entry name" value="DNA/RNA polymerases"/>
    <property type="match status" value="1"/>
</dbReference>
<organism evidence="3 4">
    <name type="scientific">Branchiostoma lanceolatum</name>
    <name type="common">Common lancelet</name>
    <name type="synonym">Amphioxus lanceolatum</name>
    <dbReference type="NCBI Taxonomy" id="7740"/>
    <lineage>
        <taxon>Eukaryota</taxon>
        <taxon>Metazoa</taxon>
        <taxon>Chordata</taxon>
        <taxon>Cephalochordata</taxon>
        <taxon>Leptocardii</taxon>
        <taxon>Amphioxiformes</taxon>
        <taxon>Branchiostomatidae</taxon>
        <taxon>Branchiostoma</taxon>
    </lineage>
</organism>
<keyword evidence="4" id="KW-1185">Reference proteome</keyword>
<dbReference type="EMBL" id="OV696688">
    <property type="protein sequence ID" value="CAH1259201.1"/>
    <property type="molecule type" value="Genomic_DNA"/>
</dbReference>
<dbReference type="SUPFAM" id="SSF56219">
    <property type="entry name" value="DNase I-like"/>
    <property type="match status" value="1"/>
</dbReference>
<dbReference type="PANTHER" id="PTHR47510">
    <property type="entry name" value="REVERSE TRANSCRIPTASE DOMAIN-CONTAINING PROTEIN"/>
    <property type="match status" value="1"/>
</dbReference>
<dbReference type="PROSITE" id="PS50878">
    <property type="entry name" value="RT_POL"/>
    <property type="match status" value="1"/>
</dbReference>
<proteinExistence type="predicted"/>
<dbReference type="AlphaFoldDB" id="A0A8J9ZTG7"/>
<dbReference type="CDD" id="cd01650">
    <property type="entry name" value="RT_nLTR_like"/>
    <property type="match status" value="1"/>
</dbReference>
<gene>
    <name evidence="3" type="primary">Hypp2194</name>
    <name evidence="3" type="ORF">BLAG_LOCUS16567</name>
</gene>
<dbReference type="InterPro" id="IPR000477">
    <property type="entry name" value="RT_dom"/>
</dbReference>
<dbReference type="Proteomes" id="UP000838412">
    <property type="component" value="Chromosome 3"/>
</dbReference>
<evidence type="ECO:0000313" key="3">
    <source>
        <dbReference type="EMBL" id="CAH1259201.1"/>
    </source>
</evidence>
<feature type="compositionally biased region" description="Basic and acidic residues" evidence="1">
    <location>
        <begin position="833"/>
        <end position="866"/>
    </location>
</feature>
<feature type="domain" description="Reverse transcriptase" evidence="2">
    <location>
        <begin position="473"/>
        <end position="723"/>
    </location>
</feature>
<dbReference type="PANTHER" id="PTHR47510:SF3">
    <property type="entry name" value="ENDO_EXONUCLEASE_PHOSPHATASE DOMAIN-CONTAINING PROTEIN"/>
    <property type="match status" value="1"/>
</dbReference>
<feature type="compositionally biased region" description="Gly residues" evidence="1">
    <location>
        <begin position="867"/>
        <end position="939"/>
    </location>
</feature>
<dbReference type="Gene3D" id="3.60.10.10">
    <property type="entry name" value="Endonuclease/exonuclease/phosphatase"/>
    <property type="match status" value="1"/>
</dbReference>